<gene>
    <name evidence="1" type="ORF">MSG28_006404</name>
</gene>
<keyword evidence="2" id="KW-1185">Reference proteome</keyword>
<proteinExistence type="predicted"/>
<organism evidence="1 2">
    <name type="scientific">Choristoneura fumiferana</name>
    <name type="common">Spruce budworm moth</name>
    <name type="synonym">Archips fumiferana</name>
    <dbReference type="NCBI Taxonomy" id="7141"/>
    <lineage>
        <taxon>Eukaryota</taxon>
        <taxon>Metazoa</taxon>
        <taxon>Ecdysozoa</taxon>
        <taxon>Arthropoda</taxon>
        <taxon>Hexapoda</taxon>
        <taxon>Insecta</taxon>
        <taxon>Pterygota</taxon>
        <taxon>Neoptera</taxon>
        <taxon>Endopterygota</taxon>
        <taxon>Lepidoptera</taxon>
        <taxon>Glossata</taxon>
        <taxon>Ditrysia</taxon>
        <taxon>Tortricoidea</taxon>
        <taxon>Tortricidae</taxon>
        <taxon>Tortricinae</taxon>
        <taxon>Choristoneura</taxon>
    </lineage>
</organism>
<evidence type="ECO:0000313" key="2">
    <source>
        <dbReference type="Proteomes" id="UP001064048"/>
    </source>
</evidence>
<name>A0ACC0JET3_CHOFU</name>
<comment type="caution">
    <text evidence="1">The sequence shown here is derived from an EMBL/GenBank/DDBJ whole genome shotgun (WGS) entry which is preliminary data.</text>
</comment>
<accession>A0ACC0JET3</accession>
<reference evidence="1 2" key="1">
    <citation type="journal article" date="2022" name="Genome Biol. Evol.">
        <title>The Spruce Budworm Genome: Reconstructing the Evolutionary History of Antifreeze Proteins.</title>
        <authorList>
            <person name="Beliveau C."/>
            <person name="Gagne P."/>
            <person name="Picq S."/>
            <person name="Vernygora O."/>
            <person name="Keeling C.I."/>
            <person name="Pinkney K."/>
            <person name="Doucet D."/>
            <person name="Wen F."/>
            <person name="Johnston J.S."/>
            <person name="Maaroufi H."/>
            <person name="Boyle B."/>
            <person name="Laroche J."/>
            <person name="Dewar K."/>
            <person name="Juretic N."/>
            <person name="Blackburn G."/>
            <person name="Nisole A."/>
            <person name="Brunet B."/>
            <person name="Brandao M."/>
            <person name="Lumley L."/>
            <person name="Duan J."/>
            <person name="Quan G."/>
            <person name="Lucarotti C.J."/>
            <person name="Roe A.D."/>
            <person name="Sperling F.A.H."/>
            <person name="Levesque R.C."/>
            <person name="Cusson M."/>
        </authorList>
    </citation>
    <scope>NUCLEOTIDE SEQUENCE [LARGE SCALE GENOMIC DNA]</scope>
    <source>
        <strain evidence="1">Glfc:IPQL:Cfum</strain>
    </source>
</reference>
<sequence length="619" mass="69387">MDELPESSGNGSNNASGIQLDALDYLRGVESSTCLLLAATPSPTPLDFKHPLSEEMNEGPFITLNDEPMVNLQSCSNCDASGGDSCSSADSNSVVQDPVSAQLINNISMLDYQTLSKNTELVTGQVEDCRINGNLNLGNRKLPKFVNWNWGIIRKVMLWVVISGLVACLGAIIAMVATIPKSCNPDLPWYQGKVFYEIFPASFKDSNKDATGDFKGIVKQLDYIESLGVSAIRMNFIFQAHNYPDQYYNTTSLKDIDASIGVLDDFDKLVSAVHDRNMSIILDLPVWSIAPPISLSSHNITQARYHDPTSDAIDFWARKHNVDGFYLKRLEKFVNDKDFGSTLQLWKQIIGHDKILIASEHAYAKATGDSLNILLSRIDLIDVHLDLKGNITELKNRIKDVINGPLWSKPHYPWVLWNIGNIDSHRVTTKHVKNALVLTALEFVLPGTVSIFYGDEIGLEDLAIEDVEEDFSEHETVHNLVQMKFTNEKKENNVLHWNSDFKSESKHHFLEVVKILSSVRLNTPTIYLRSIFKDGNMLKNMDIRDTEENLFVIERWYPRRNTVIFVGNLGNTSITTDLTAMFYGGTVIAGTNSSLIGEVMYFNQVTFPPNTAIILKLEK</sequence>
<dbReference type="Proteomes" id="UP001064048">
    <property type="component" value="Chromosome 10"/>
</dbReference>
<dbReference type="EMBL" id="CM046110">
    <property type="protein sequence ID" value="KAI8422622.1"/>
    <property type="molecule type" value="Genomic_DNA"/>
</dbReference>
<evidence type="ECO:0000313" key="1">
    <source>
        <dbReference type="EMBL" id="KAI8422622.1"/>
    </source>
</evidence>
<protein>
    <submittedName>
        <fullName evidence="1">Uncharacterized protein</fullName>
    </submittedName>
</protein>